<keyword evidence="7" id="KW-0732">Signal</keyword>
<dbReference type="InterPro" id="IPR000917">
    <property type="entry name" value="Sulfatase_N"/>
</dbReference>
<feature type="chain" id="PRO_5029565385" evidence="7">
    <location>
        <begin position="24"/>
        <end position="496"/>
    </location>
</feature>
<dbReference type="PROSITE" id="PS00149">
    <property type="entry name" value="SULFATASE_2"/>
    <property type="match status" value="1"/>
</dbReference>
<dbReference type="PANTHER" id="PTHR10342:SF274">
    <property type="entry name" value="ARYLSULFATASE B"/>
    <property type="match status" value="1"/>
</dbReference>
<protein>
    <submittedName>
        <fullName evidence="9">ARSB</fullName>
    </submittedName>
</protein>
<organism evidence="9 10">
    <name type="scientific">Bugula neritina</name>
    <name type="common">Brown bryozoan</name>
    <name type="synonym">Sertularia neritina</name>
    <dbReference type="NCBI Taxonomy" id="10212"/>
    <lineage>
        <taxon>Eukaryota</taxon>
        <taxon>Metazoa</taxon>
        <taxon>Spiralia</taxon>
        <taxon>Lophotrochozoa</taxon>
        <taxon>Bryozoa</taxon>
        <taxon>Gymnolaemata</taxon>
        <taxon>Cheilostomatida</taxon>
        <taxon>Flustrina</taxon>
        <taxon>Buguloidea</taxon>
        <taxon>Bugulidae</taxon>
        <taxon>Bugula</taxon>
    </lineage>
</organism>
<evidence type="ECO:0000256" key="3">
    <source>
        <dbReference type="ARBA" id="ARBA00022723"/>
    </source>
</evidence>
<reference evidence="9" key="1">
    <citation type="submission" date="2020-06" db="EMBL/GenBank/DDBJ databases">
        <title>Draft genome of Bugula neritina, a colonial animal packing powerful symbionts and potential medicines.</title>
        <authorList>
            <person name="Rayko M."/>
        </authorList>
    </citation>
    <scope>NUCLEOTIDE SEQUENCE [LARGE SCALE GENOMIC DNA]</scope>
    <source>
        <strain evidence="9">Kwan_BN1</strain>
    </source>
</reference>
<dbReference type="GO" id="GO:0046872">
    <property type="term" value="F:metal ion binding"/>
    <property type="evidence" value="ECO:0007669"/>
    <property type="project" value="UniProtKB-KW"/>
</dbReference>
<dbReference type="Gene3D" id="3.40.720.10">
    <property type="entry name" value="Alkaline Phosphatase, subunit A"/>
    <property type="match status" value="1"/>
</dbReference>
<gene>
    <name evidence="9" type="ORF">EB796_024917</name>
</gene>
<comment type="cofactor">
    <cofactor evidence="1">
        <name>Ca(2+)</name>
        <dbReference type="ChEBI" id="CHEBI:29108"/>
    </cofactor>
</comment>
<evidence type="ECO:0000313" key="10">
    <source>
        <dbReference type="Proteomes" id="UP000593567"/>
    </source>
</evidence>
<keyword evidence="3" id="KW-0479">Metal-binding</keyword>
<dbReference type="Proteomes" id="UP000593567">
    <property type="component" value="Unassembled WGS sequence"/>
</dbReference>
<name>A0A7J7ITQ1_BUGNE</name>
<evidence type="ECO:0000256" key="6">
    <source>
        <dbReference type="ARBA" id="ARBA00023180"/>
    </source>
</evidence>
<dbReference type="EMBL" id="VXIV02003468">
    <property type="protein sequence ID" value="KAF6016784.1"/>
    <property type="molecule type" value="Genomic_DNA"/>
</dbReference>
<dbReference type="GO" id="GO:0008484">
    <property type="term" value="F:sulfuric ester hydrolase activity"/>
    <property type="evidence" value="ECO:0007669"/>
    <property type="project" value="InterPro"/>
</dbReference>
<evidence type="ECO:0000256" key="4">
    <source>
        <dbReference type="ARBA" id="ARBA00022801"/>
    </source>
</evidence>
<proteinExistence type="inferred from homology"/>
<keyword evidence="4" id="KW-0378">Hydrolase</keyword>
<dbReference type="AlphaFoldDB" id="A0A7J7ITQ1"/>
<keyword evidence="10" id="KW-1185">Reference proteome</keyword>
<accession>A0A7J7ITQ1</accession>
<dbReference type="InterPro" id="IPR017850">
    <property type="entry name" value="Alkaline_phosphatase_core_sf"/>
</dbReference>
<keyword evidence="5" id="KW-0106">Calcium</keyword>
<comment type="caution">
    <text evidence="9">The sequence shown here is derived from an EMBL/GenBank/DDBJ whole genome shotgun (WGS) entry which is preliminary data.</text>
</comment>
<evidence type="ECO:0000313" key="9">
    <source>
        <dbReference type="EMBL" id="KAF6016784.1"/>
    </source>
</evidence>
<dbReference type="PANTHER" id="PTHR10342">
    <property type="entry name" value="ARYLSULFATASE"/>
    <property type="match status" value="1"/>
</dbReference>
<evidence type="ECO:0000259" key="8">
    <source>
        <dbReference type="Pfam" id="PF00884"/>
    </source>
</evidence>
<comment type="similarity">
    <text evidence="2">Belongs to the sulfatase family.</text>
</comment>
<evidence type="ECO:0000256" key="7">
    <source>
        <dbReference type="SAM" id="SignalP"/>
    </source>
</evidence>
<evidence type="ECO:0000256" key="1">
    <source>
        <dbReference type="ARBA" id="ARBA00001913"/>
    </source>
</evidence>
<dbReference type="Pfam" id="PF00884">
    <property type="entry name" value="Sulfatase"/>
    <property type="match status" value="1"/>
</dbReference>
<dbReference type="InterPro" id="IPR024607">
    <property type="entry name" value="Sulfatase_CS"/>
</dbReference>
<dbReference type="OrthoDB" id="103349at2759"/>
<feature type="signal peptide" evidence="7">
    <location>
        <begin position="1"/>
        <end position="23"/>
    </location>
</feature>
<feature type="domain" description="Sulfatase N-terminal" evidence="8">
    <location>
        <begin position="61"/>
        <end position="375"/>
    </location>
</feature>
<sequence length="496" mass="56466">MRYCYKMKVRVFFLLMLIVEIKTQMDDDRNFFLNFTTTFSPRDTFTSTDGETPPTESRTPPHIIFIMVDDLGWNDVGYHGSEIRTPHMDNLAENGVKLENYYTAPVCGPTRAQFLSGKYSIHMGTHRGNTIACEPTGLPTQFPTIADKLKEQGYNTHLIGKWHAGFHTEDHLPTSRGFDTFRGFLLGHGDHYTHTRQYQGKKYLDFYDNTTPYNQSWGHYSTEVFTERAKEIIEESENTSKPMFMFLSYQAPHNPLQVPSEYLDGYEHIQPESRRKYAAMVTAIDEGVGQVVESLKRSGMYDNSVIIFSTDNGGDVGSAGSNFPLRGNKGSLYQGGIRAIGFVSSPIILAAKRSRAVMDLIHVTDWMPTLLHIAGGSLNSNDLIDGVNQWNTISNAERSERKEILHNIKDRPRFRRGRGRRSRIANRRGSSFDTWNVRVVSSLTYGPWKILTGGQARDIVYPNPANHPFLFIVFNGIYLYTELFCNVYRAVRNGNK</sequence>
<evidence type="ECO:0000256" key="2">
    <source>
        <dbReference type="ARBA" id="ARBA00008779"/>
    </source>
</evidence>
<dbReference type="InterPro" id="IPR047115">
    <property type="entry name" value="ARSB"/>
</dbReference>
<keyword evidence="6" id="KW-0325">Glycoprotein</keyword>
<dbReference type="CDD" id="cd16029">
    <property type="entry name" value="4-S"/>
    <property type="match status" value="1"/>
</dbReference>
<dbReference type="Gene3D" id="3.30.1120.10">
    <property type="match status" value="1"/>
</dbReference>
<evidence type="ECO:0000256" key="5">
    <source>
        <dbReference type="ARBA" id="ARBA00022837"/>
    </source>
</evidence>
<dbReference type="SUPFAM" id="SSF53649">
    <property type="entry name" value="Alkaline phosphatase-like"/>
    <property type="match status" value="1"/>
</dbReference>